<keyword evidence="4" id="KW-1185">Reference proteome</keyword>
<gene>
    <name evidence="3" type="ORF">NTJ_00477</name>
</gene>
<dbReference type="PRINTS" id="PR01790">
    <property type="entry name" value="SMP30FAMILY"/>
</dbReference>
<evidence type="ECO:0000256" key="1">
    <source>
        <dbReference type="ARBA" id="ARBA00008853"/>
    </source>
</evidence>
<dbReference type="Proteomes" id="UP001307889">
    <property type="component" value="Chromosome 1"/>
</dbReference>
<dbReference type="PANTHER" id="PTHR10907">
    <property type="entry name" value="REGUCALCIN"/>
    <property type="match status" value="1"/>
</dbReference>
<comment type="similarity">
    <text evidence="1">Belongs to the SMP-30/CGR1 family.</text>
</comment>
<dbReference type="PANTHER" id="PTHR10907:SF66">
    <property type="entry name" value="MIP34848P1-RELATED"/>
    <property type="match status" value="1"/>
</dbReference>
<accession>A0ABN7A667</accession>
<evidence type="ECO:0000313" key="3">
    <source>
        <dbReference type="EMBL" id="BES87671.1"/>
    </source>
</evidence>
<dbReference type="Gene3D" id="2.120.10.30">
    <property type="entry name" value="TolB, C-terminal domain"/>
    <property type="match status" value="1"/>
</dbReference>
<dbReference type="InterPro" id="IPR011042">
    <property type="entry name" value="6-blade_b-propeller_TolB-like"/>
</dbReference>
<protein>
    <submittedName>
        <fullName evidence="3">Anterior fat body protein</fullName>
    </submittedName>
</protein>
<dbReference type="EMBL" id="AP028909">
    <property type="protein sequence ID" value="BES87671.1"/>
    <property type="molecule type" value="Genomic_DNA"/>
</dbReference>
<reference evidence="3 4" key="1">
    <citation type="submission" date="2023-09" db="EMBL/GenBank/DDBJ databases">
        <title>Nesidiocoris tenuis whole genome shotgun sequence.</title>
        <authorList>
            <person name="Shibata T."/>
            <person name="Shimoda M."/>
            <person name="Kobayashi T."/>
            <person name="Uehara T."/>
        </authorList>
    </citation>
    <scope>NUCLEOTIDE SEQUENCE [LARGE SCALE GENOMIC DNA]</scope>
    <source>
        <strain evidence="3 4">Japan</strain>
    </source>
</reference>
<dbReference type="InterPro" id="IPR005511">
    <property type="entry name" value="SMP-30"/>
</dbReference>
<dbReference type="SUPFAM" id="SSF63829">
    <property type="entry name" value="Calcium-dependent phosphotriesterase"/>
    <property type="match status" value="1"/>
</dbReference>
<feature type="domain" description="SMP-30/Gluconolactonase/LRE-like region" evidence="2">
    <location>
        <begin position="16"/>
        <end position="270"/>
    </location>
</feature>
<organism evidence="3 4">
    <name type="scientific">Nesidiocoris tenuis</name>
    <dbReference type="NCBI Taxonomy" id="355587"/>
    <lineage>
        <taxon>Eukaryota</taxon>
        <taxon>Metazoa</taxon>
        <taxon>Ecdysozoa</taxon>
        <taxon>Arthropoda</taxon>
        <taxon>Hexapoda</taxon>
        <taxon>Insecta</taxon>
        <taxon>Pterygota</taxon>
        <taxon>Neoptera</taxon>
        <taxon>Paraneoptera</taxon>
        <taxon>Hemiptera</taxon>
        <taxon>Heteroptera</taxon>
        <taxon>Panheteroptera</taxon>
        <taxon>Cimicomorpha</taxon>
        <taxon>Miridae</taxon>
        <taxon>Dicyphina</taxon>
        <taxon>Nesidiocoris</taxon>
    </lineage>
</organism>
<dbReference type="Pfam" id="PF08450">
    <property type="entry name" value="SGL"/>
    <property type="match status" value="1"/>
</dbReference>
<dbReference type="InterPro" id="IPR013658">
    <property type="entry name" value="SGL"/>
</dbReference>
<evidence type="ECO:0000313" key="4">
    <source>
        <dbReference type="Proteomes" id="UP001307889"/>
    </source>
</evidence>
<name>A0ABN7A667_9HEMI</name>
<proteinExistence type="inferred from homology"/>
<evidence type="ECO:0000259" key="2">
    <source>
        <dbReference type="Pfam" id="PF08450"/>
    </source>
</evidence>
<sequence>MAPKIEVLTGIPTCELGEAPIWDVKTESLYFTDLPATAGHLIKYTPKTGSSIKCTLGKHVSFIIPIKGRQDEFVLGSNLEILHVKWDTESNKILEQKVLAKLTDELPGGSVNDAKCDPKGRLWFGTYGEKFAKGAGNIYSFTNSTGLVKHVPKINLSNGLDWSPDGKKFYHIDTADKTVSQYDFDLKSGSIKFEKVLIDFTKENIPGLPDGMTVDTDGNIWVASVCGGRVIQFDHSSGKILQNIELEEASQATSVAFGGPQMDELYVVSGNFPTIPSTEFVTFPQLPPGSNGGRTFRITGTGSKGIPDDLFDFDL</sequence>